<protein>
    <recommendedName>
        <fullName evidence="7">Ankyrin repeat protein</fullName>
    </recommendedName>
</protein>
<dbReference type="OrthoDB" id="2373987at2759"/>
<keyword evidence="2" id="KW-0406">Ion transport</keyword>
<organism evidence="5 6">
    <name type="scientific">Allacma fusca</name>
    <dbReference type="NCBI Taxonomy" id="39272"/>
    <lineage>
        <taxon>Eukaryota</taxon>
        <taxon>Metazoa</taxon>
        <taxon>Ecdysozoa</taxon>
        <taxon>Arthropoda</taxon>
        <taxon>Hexapoda</taxon>
        <taxon>Collembola</taxon>
        <taxon>Symphypleona</taxon>
        <taxon>Sminthuridae</taxon>
        <taxon>Allacma</taxon>
    </lineage>
</organism>
<feature type="repeat" description="ANK" evidence="4">
    <location>
        <begin position="159"/>
        <end position="191"/>
    </location>
</feature>
<dbReference type="Proteomes" id="UP000708208">
    <property type="component" value="Unassembled WGS sequence"/>
</dbReference>
<dbReference type="InterPro" id="IPR002110">
    <property type="entry name" value="Ankyrin_rpt"/>
</dbReference>
<reference evidence="5" key="1">
    <citation type="submission" date="2021-06" db="EMBL/GenBank/DDBJ databases">
        <authorList>
            <person name="Hodson N. C."/>
            <person name="Mongue J. A."/>
            <person name="Jaron S. K."/>
        </authorList>
    </citation>
    <scope>NUCLEOTIDE SEQUENCE</scope>
</reference>
<dbReference type="GO" id="GO:0015279">
    <property type="term" value="F:store-operated calcium channel activity"/>
    <property type="evidence" value="ECO:0007669"/>
    <property type="project" value="TreeGrafter"/>
</dbReference>
<keyword evidence="6" id="KW-1185">Reference proteome</keyword>
<evidence type="ECO:0000256" key="1">
    <source>
        <dbReference type="ARBA" id="ARBA00022448"/>
    </source>
</evidence>
<dbReference type="PROSITE" id="PS50088">
    <property type="entry name" value="ANK_REPEAT"/>
    <property type="match status" value="1"/>
</dbReference>
<dbReference type="PANTHER" id="PTHR10117:SF54">
    <property type="entry name" value="TRANSIENT RECEPTOR POTENTIAL-GAMMA PROTEIN"/>
    <property type="match status" value="1"/>
</dbReference>
<keyword evidence="3" id="KW-0407">Ion channel</keyword>
<dbReference type="SMART" id="SM00248">
    <property type="entry name" value="ANK"/>
    <property type="match status" value="2"/>
</dbReference>
<evidence type="ECO:0000256" key="3">
    <source>
        <dbReference type="ARBA" id="ARBA00023303"/>
    </source>
</evidence>
<comment type="caution">
    <text evidence="5">The sequence shown here is derived from an EMBL/GenBank/DDBJ whole genome shotgun (WGS) entry which is preliminary data.</text>
</comment>
<name>A0A8J2JZ81_9HEXA</name>
<dbReference type="Pfam" id="PF00023">
    <property type="entry name" value="Ank"/>
    <property type="match status" value="1"/>
</dbReference>
<keyword evidence="4" id="KW-0040">ANK repeat</keyword>
<dbReference type="GO" id="GO:0005886">
    <property type="term" value="C:plasma membrane"/>
    <property type="evidence" value="ECO:0007669"/>
    <property type="project" value="TreeGrafter"/>
</dbReference>
<dbReference type="EMBL" id="CAJVCH010176106">
    <property type="protein sequence ID" value="CAG7729282.1"/>
    <property type="molecule type" value="Genomic_DNA"/>
</dbReference>
<evidence type="ECO:0008006" key="7">
    <source>
        <dbReference type="Google" id="ProtNLM"/>
    </source>
</evidence>
<dbReference type="AlphaFoldDB" id="A0A8J2JZ81"/>
<dbReference type="Pfam" id="PF12796">
    <property type="entry name" value="Ank_2"/>
    <property type="match status" value="1"/>
</dbReference>
<evidence type="ECO:0000256" key="2">
    <source>
        <dbReference type="ARBA" id="ARBA00023065"/>
    </source>
</evidence>
<keyword evidence="1" id="KW-0813">Transport</keyword>
<evidence type="ECO:0000313" key="5">
    <source>
        <dbReference type="EMBL" id="CAG7729282.1"/>
    </source>
</evidence>
<proteinExistence type="predicted"/>
<dbReference type="GO" id="GO:0070679">
    <property type="term" value="F:inositol 1,4,5 trisphosphate binding"/>
    <property type="evidence" value="ECO:0007669"/>
    <property type="project" value="TreeGrafter"/>
</dbReference>
<dbReference type="InterPro" id="IPR002153">
    <property type="entry name" value="TRPC_channel"/>
</dbReference>
<evidence type="ECO:0000313" key="6">
    <source>
        <dbReference type="Proteomes" id="UP000708208"/>
    </source>
</evidence>
<gene>
    <name evidence="5" type="ORF">AFUS01_LOCUS18009</name>
</gene>
<dbReference type="PROSITE" id="PS50297">
    <property type="entry name" value="ANK_REP_REGION"/>
    <property type="match status" value="1"/>
</dbReference>
<evidence type="ECO:0000256" key="4">
    <source>
        <dbReference type="PROSITE-ProRule" id="PRU00023"/>
    </source>
</evidence>
<dbReference type="PANTHER" id="PTHR10117">
    <property type="entry name" value="TRANSIENT RECEPTOR POTENTIAL CHANNEL"/>
    <property type="match status" value="1"/>
</dbReference>
<dbReference type="GO" id="GO:0034703">
    <property type="term" value="C:cation channel complex"/>
    <property type="evidence" value="ECO:0007669"/>
    <property type="project" value="TreeGrafter"/>
</dbReference>
<dbReference type="GO" id="GO:0051480">
    <property type="term" value="P:regulation of cytosolic calcium ion concentration"/>
    <property type="evidence" value="ECO:0007669"/>
    <property type="project" value="TreeGrafter"/>
</dbReference>
<accession>A0A8J2JZ81</accession>
<sequence>MNFLDCWISITTRRKDNLEELQSHSITGMMDGDYATRPHQQMTQLSLEEKKFLLAVERGDVAATRRLLVKAADTGNININCADPLGRSALLMAIDNENLEMVELLLEFRVETKDALLHAISEEYVEAVEVLLEHEDTVHKPGEPHSWEALPPDTATFTSDITPLILAAHRDNYEIIKLLLDRGATLPMPHDIRL</sequence>